<name>A0A7V8NWA4_9BACT</name>
<dbReference type="Proteomes" id="UP000567293">
    <property type="component" value="Unassembled WGS sequence"/>
</dbReference>
<gene>
    <name evidence="1" type="ORF">HRJ53_27155</name>
</gene>
<protein>
    <recommendedName>
        <fullName evidence="3">SMP-30/Gluconolactonase/LRE-like region domain-containing protein</fullName>
    </recommendedName>
</protein>
<organism evidence="1 2">
    <name type="scientific">Candidatus Acidiferrum panamense</name>
    <dbReference type="NCBI Taxonomy" id="2741543"/>
    <lineage>
        <taxon>Bacteria</taxon>
        <taxon>Pseudomonadati</taxon>
        <taxon>Acidobacteriota</taxon>
        <taxon>Terriglobia</taxon>
        <taxon>Candidatus Acidiferrales</taxon>
        <taxon>Candidatus Acidiferrum</taxon>
    </lineage>
</organism>
<comment type="caution">
    <text evidence="1">The sequence shown here is derived from an EMBL/GenBank/DDBJ whole genome shotgun (WGS) entry which is preliminary data.</text>
</comment>
<feature type="non-terminal residue" evidence="1">
    <location>
        <position position="121"/>
    </location>
</feature>
<evidence type="ECO:0000313" key="2">
    <source>
        <dbReference type="Proteomes" id="UP000567293"/>
    </source>
</evidence>
<dbReference type="EMBL" id="JACDQQ010002629">
    <property type="protein sequence ID" value="MBA0088684.1"/>
    <property type="molecule type" value="Genomic_DNA"/>
</dbReference>
<reference evidence="1" key="1">
    <citation type="submission" date="2020-06" db="EMBL/GenBank/DDBJ databases">
        <title>Legume-microbial interactions unlock mineral nutrients during tropical forest succession.</title>
        <authorList>
            <person name="Epihov D.Z."/>
        </authorList>
    </citation>
    <scope>NUCLEOTIDE SEQUENCE [LARGE SCALE GENOMIC DNA]</scope>
    <source>
        <strain evidence="1">Pan2503</strain>
    </source>
</reference>
<evidence type="ECO:0000313" key="1">
    <source>
        <dbReference type="EMBL" id="MBA0088684.1"/>
    </source>
</evidence>
<dbReference type="AlphaFoldDB" id="A0A7V8NWA4"/>
<accession>A0A7V8NWA4</accession>
<keyword evidence="2" id="KW-1185">Reference proteome</keyword>
<sequence length="121" mass="12807">MILAATMWAAFALAQTRQITLVKGSPTNYGTNGFDISWVDNSTQKYYLADRTNNAIDLVDAATDTFLGFIGKGQFTGSNPCPAQPKDLRHCAGPNGVVTDDLGHVWAGDGAGNIIESDAAK</sequence>
<proteinExistence type="predicted"/>
<evidence type="ECO:0008006" key="3">
    <source>
        <dbReference type="Google" id="ProtNLM"/>
    </source>
</evidence>
<dbReference type="SUPFAM" id="SSF101898">
    <property type="entry name" value="NHL repeat"/>
    <property type="match status" value="1"/>
</dbReference>